<dbReference type="InterPro" id="IPR007263">
    <property type="entry name" value="DCC1-like"/>
</dbReference>
<reference evidence="1 2" key="1">
    <citation type="journal article" date="2009" name="J. Bacteriol.">
        <title>Complete genome sequence of the extremophilic Bacillus cereus strain Q1 with industrial applications.</title>
        <authorList>
            <person name="Xiong Z."/>
            <person name="Jiang Y."/>
            <person name="Qi D."/>
            <person name="Lu H."/>
            <person name="Yang F."/>
            <person name="Yang J."/>
            <person name="Chen L."/>
            <person name="Sun L."/>
            <person name="Xu X."/>
            <person name="Xue Y."/>
            <person name="Zhu Y."/>
            <person name="Jin Q."/>
        </authorList>
    </citation>
    <scope>NUCLEOTIDE SEQUENCE [LARGE SCALE GENOMIC DNA]</scope>
    <source>
        <strain evidence="1 2">Q1</strain>
        <plasmid evidence="1 2">pBc239</plasmid>
    </source>
</reference>
<dbReference type="GO" id="GO:0015035">
    <property type="term" value="F:protein-disulfide reductase activity"/>
    <property type="evidence" value="ECO:0007669"/>
    <property type="project" value="InterPro"/>
</dbReference>
<dbReference type="Pfam" id="PF04134">
    <property type="entry name" value="DCC1-like"/>
    <property type="match status" value="1"/>
</dbReference>
<name>B9J5Y2_BACCQ</name>
<accession>B9J5Y2</accession>
<dbReference type="AlphaFoldDB" id="B9J5Y2"/>
<evidence type="ECO:0000313" key="1">
    <source>
        <dbReference type="EMBL" id="ACM15777.1"/>
    </source>
</evidence>
<organism evidence="1 2">
    <name type="scientific">Bacillus cereus (strain Q1)</name>
    <dbReference type="NCBI Taxonomy" id="361100"/>
    <lineage>
        <taxon>Bacteria</taxon>
        <taxon>Bacillati</taxon>
        <taxon>Bacillota</taxon>
        <taxon>Bacilli</taxon>
        <taxon>Bacillales</taxon>
        <taxon>Bacillaceae</taxon>
        <taxon>Bacillus</taxon>
        <taxon>Bacillus cereus group</taxon>
    </lineage>
</organism>
<gene>
    <name evidence="1" type="ordered locus">BCQ_PI043</name>
</gene>
<dbReference type="PANTHER" id="PTHR33639">
    <property type="entry name" value="THIOL-DISULFIDE OXIDOREDUCTASE DCC"/>
    <property type="match status" value="1"/>
</dbReference>
<dbReference type="Proteomes" id="UP000000441">
    <property type="component" value="Plasmid pBc239"/>
</dbReference>
<proteinExistence type="predicted"/>
<dbReference type="PANTHER" id="PTHR33639:SF2">
    <property type="entry name" value="DUF393 DOMAIN-CONTAINING PROTEIN"/>
    <property type="match status" value="1"/>
</dbReference>
<evidence type="ECO:0000313" key="2">
    <source>
        <dbReference type="Proteomes" id="UP000000441"/>
    </source>
</evidence>
<evidence type="ECO:0008006" key="3">
    <source>
        <dbReference type="Google" id="ProtNLM"/>
    </source>
</evidence>
<sequence>MTNIVLFDGECNFCNQSIQFIIKRDHNAYFQYASLQGRIGKQLLKKYHIDENTDSIVLIENDTAYIKSDAIINICRKLNGFWKVTILFLIIPKSLRDFSYEKFAKNRYKLFGKQTSCSLPTPAIRKRFLD</sequence>
<keyword evidence="1" id="KW-0614">Plasmid</keyword>
<dbReference type="HOGENOM" id="CLU_092206_2_1_9"/>
<geneLocation type="plasmid" evidence="1 2">
    <name>pBc239</name>
</geneLocation>
<dbReference type="KEGG" id="bcq:BCQ_PI043"/>
<dbReference type="InterPro" id="IPR052927">
    <property type="entry name" value="DCC_oxidoreductase"/>
</dbReference>
<protein>
    <recommendedName>
        <fullName evidence="3">Thiol-disulfide oxidoreductase</fullName>
    </recommendedName>
</protein>
<dbReference type="EMBL" id="CP000228">
    <property type="protein sequence ID" value="ACM15777.1"/>
    <property type="molecule type" value="Genomic_DNA"/>
</dbReference>